<evidence type="ECO:0000313" key="2">
    <source>
        <dbReference type="Proteomes" id="UP001201701"/>
    </source>
</evidence>
<evidence type="ECO:0000313" key="1">
    <source>
        <dbReference type="EMBL" id="MCG7508019.1"/>
    </source>
</evidence>
<dbReference type="EMBL" id="JAKREW010000032">
    <property type="protein sequence ID" value="MCG7508019.1"/>
    <property type="molecule type" value="Genomic_DNA"/>
</dbReference>
<name>A0ABS9QN56_9HYPH</name>
<gene>
    <name evidence="1" type="ORF">L4923_23540</name>
</gene>
<organism evidence="1 2">
    <name type="scientific">Mesorhizobium retamae</name>
    <dbReference type="NCBI Taxonomy" id="2912854"/>
    <lineage>
        <taxon>Bacteria</taxon>
        <taxon>Pseudomonadati</taxon>
        <taxon>Pseudomonadota</taxon>
        <taxon>Alphaproteobacteria</taxon>
        <taxon>Hyphomicrobiales</taxon>
        <taxon>Phyllobacteriaceae</taxon>
        <taxon>Mesorhizobium</taxon>
    </lineage>
</organism>
<dbReference type="RefSeq" id="WP_239369534.1">
    <property type="nucleotide sequence ID" value="NZ_JAKREW010000032.1"/>
</dbReference>
<dbReference type="Proteomes" id="UP001201701">
    <property type="component" value="Unassembled WGS sequence"/>
</dbReference>
<proteinExistence type="predicted"/>
<keyword evidence="2" id="KW-1185">Reference proteome</keyword>
<sequence length="70" mass="7578">MSRVQLKAADGTVVELDPAKVIEIRQLDGRAQVEHVAGSIRTRITLAEKPWRVAMLLNAAMGATSSTFSN</sequence>
<accession>A0ABS9QN56</accession>
<reference evidence="1 2" key="1">
    <citation type="submission" date="2022-02" db="EMBL/GenBank/DDBJ databases">
        <title>Draft genome sequence of Mezorhizobium retamae strain IRAMC:0171 isolated from Retama raetam nodules.</title>
        <authorList>
            <person name="Bengaied R."/>
            <person name="Sbissi I."/>
            <person name="Huber K."/>
            <person name="Ghodbane F."/>
            <person name="Nouioui I."/>
            <person name="Tarhouni M."/>
            <person name="Gtari M."/>
        </authorList>
    </citation>
    <scope>NUCLEOTIDE SEQUENCE [LARGE SCALE GENOMIC DNA]</scope>
    <source>
        <strain evidence="1 2">IRAMC:0171</strain>
    </source>
</reference>
<comment type="caution">
    <text evidence="1">The sequence shown here is derived from an EMBL/GenBank/DDBJ whole genome shotgun (WGS) entry which is preliminary data.</text>
</comment>
<protein>
    <submittedName>
        <fullName evidence="1">Uncharacterized protein</fullName>
    </submittedName>
</protein>